<dbReference type="NCBIfam" id="NF033892">
    <property type="entry name" value="XcbB_CpsF_sero"/>
    <property type="match status" value="1"/>
</dbReference>
<dbReference type="InterPro" id="IPR022267">
    <property type="entry name" value="Asp2"/>
</dbReference>
<feature type="non-terminal residue" evidence="1">
    <location>
        <position position="531"/>
    </location>
</feature>
<dbReference type="InterPro" id="IPR029058">
    <property type="entry name" value="AB_hydrolase_fold"/>
</dbReference>
<dbReference type="GO" id="GO:0015031">
    <property type="term" value="P:protein transport"/>
    <property type="evidence" value="ECO:0007669"/>
    <property type="project" value="InterPro"/>
</dbReference>
<evidence type="ECO:0000313" key="1">
    <source>
        <dbReference type="EMBL" id="PNZ24404.1"/>
    </source>
</evidence>
<comment type="caution">
    <text evidence="1">The sequence shown here is derived from an EMBL/GenBank/DDBJ whole genome shotgun (WGS) entry which is preliminary data.</text>
</comment>
<gene>
    <name evidence="1" type="ORF">CD122_11300</name>
</gene>
<dbReference type="SUPFAM" id="SSF53474">
    <property type="entry name" value="alpha/beta-Hydrolases"/>
    <property type="match status" value="1"/>
</dbReference>
<proteinExistence type="predicted"/>
<dbReference type="Pfam" id="PF16929">
    <property type="entry name" value="Asp2"/>
    <property type="match status" value="1"/>
</dbReference>
<evidence type="ECO:0008006" key="3">
    <source>
        <dbReference type="Google" id="ProtNLM"/>
    </source>
</evidence>
<protein>
    <recommendedName>
        <fullName evidence="3">Accessory Sec system protein Asp2</fullName>
    </recommendedName>
</protein>
<dbReference type="Proteomes" id="UP000242752">
    <property type="component" value="Unassembled WGS sequence"/>
</dbReference>
<organism evidence="1 2">
    <name type="scientific">Staphylococcus rostri</name>
    <dbReference type="NCBI Taxonomy" id="522262"/>
    <lineage>
        <taxon>Bacteria</taxon>
        <taxon>Bacillati</taxon>
        <taxon>Bacillota</taxon>
        <taxon>Bacilli</taxon>
        <taxon>Bacillales</taxon>
        <taxon>Staphylococcaceae</taxon>
        <taxon>Staphylococcus</taxon>
    </lineage>
</organism>
<name>A0A2K3YGF3_9STAP</name>
<sequence length="531" mass="62576">MTLSIATIGSFITNDNFNNTFNPYYQQFFEVIPWDKQVPITNHKVRKIFFKRLKDMQPQYLLLDFSLDIIYGWLLSHKKRILFKNISNKKQAWKKHQNFDNYFEVWKKSVQQLQEFLTRDVPNCRILLVQSHFANTFTDGNSIIHYCKQNNLSTLDIKKMNQQWDTLNTYFMNTHDVTLLDLTKNNYVLDKTEMTTETDFHLEKQFYNHFLNKLISLTHQIPIINEQDRTTTQRIYLNESFEILKTKQVDVVINSKDNILKIARAGRKSNSQTYQLYKKLLENDYILYAHENGISKLYQRRYIDEIWKSQNVHKVGDIYYSLEAPKHKEANLAKEDNKLLIIFPSMPMIKHHESPIFTERMFNPVHKHISNYINSNVYIMRIADLNLSYGSHFINTINYSTMEQDITNAIVEVKEKLNFQDKDIILYGPSKGGTGALYYGSKLDLKCLAVDPIIHLGHYNKNDAHFLRGFRKIELSDNINKHLSQGSYHRKYIIASENVAFNFKYSSKIIGDNVIKLNKKDAQTKSHADVS</sequence>
<dbReference type="AlphaFoldDB" id="A0A2K3YGF3"/>
<dbReference type="RefSeq" id="WP_103359027.1">
    <property type="nucleotide sequence ID" value="NZ_PPRF01000122.1"/>
</dbReference>
<dbReference type="EMBL" id="PPRF01000122">
    <property type="protein sequence ID" value="PNZ24404.1"/>
    <property type="molecule type" value="Genomic_DNA"/>
</dbReference>
<reference evidence="1 2" key="1">
    <citation type="submission" date="2017-08" db="EMBL/GenBank/DDBJ databases">
        <title>Draft genome sequences of 64 type strains of genus Staph aureus.</title>
        <authorList>
            <person name="Cole K."/>
            <person name="Golubchik T."/>
            <person name="Russell J."/>
            <person name="Foster D."/>
            <person name="Llewelyn M."/>
            <person name="Wilson D."/>
            <person name="Crook D."/>
            <person name="Paul J."/>
        </authorList>
    </citation>
    <scope>NUCLEOTIDE SEQUENCE [LARGE SCALE GENOMIC DNA]</scope>
    <source>
        <strain evidence="1 2">DSM 21968</strain>
    </source>
</reference>
<dbReference type="OrthoDB" id="2359060at2"/>
<accession>A0A2K3YGF3</accession>
<evidence type="ECO:0000313" key="2">
    <source>
        <dbReference type="Proteomes" id="UP000242752"/>
    </source>
</evidence>
<keyword evidence="2" id="KW-1185">Reference proteome</keyword>